<evidence type="ECO:0000259" key="5">
    <source>
        <dbReference type="SMART" id="SM01131"/>
    </source>
</evidence>
<dbReference type="Pfam" id="PF01368">
    <property type="entry name" value="DHH"/>
    <property type="match status" value="1"/>
</dbReference>
<keyword evidence="3" id="KW-0378">Hydrolase</keyword>
<dbReference type="VEuPathDB" id="TriTrypDB:BCY84_12017"/>
<dbReference type="EMBL" id="PRFA01000069">
    <property type="protein sequence ID" value="PWU88686.1"/>
    <property type="molecule type" value="Genomic_DNA"/>
</dbReference>
<dbReference type="GO" id="GO:0004309">
    <property type="term" value="F:exopolyphosphatase activity"/>
    <property type="evidence" value="ECO:0007669"/>
    <property type="project" value="TreeGrafter"/>
</dbReference>
<evidence type="ECO:0000313" key="6">
    <source>
        <dbReference type="EMBL" id="PWU88686.1"/>
    </source>
</evidence>
<feature type="domain" description="DHHA2" evidence="5">
    <location>
        <begin position="222"/>
        <end position="377"/>
    </location>
</feature>
<evidence type="ECO:0000256" key="4">
    <source>
        <dbReference type="ARBA" id="ARBA00023211"/>
    </source>
</evidence>
<dbReference type="Proteomes" id="UP000246121">
    <property type="component" value="Unassembled WGS sequence"/>
</dbReference>
<comment type="cofactor">
    <cofactor evidence="1">
        <name>Mn(2+)</name>
        <dbReference type="ChEBI" id="CHEBI:29035"/>
    </cofactor>
</comment>
<dbReference type="VEuPathDB" id="TriTrypDB:TcCLB.511577.110"/>
<dbReference type="VEuPathDB" id="TriTrypDB:TcBrA4_0095580"/>
<dbReference type="GO" id="GO:0046872">
    <property type="term" value="F:metal ion binding"/>
    <property type="evidence" value="ECO:0007669"/>
    <property type="project" value="UniProtKB-KW"/>
</dbReference>
<proteinExistence type="predicted"/>
<dbReference type="SMART" id="SM01131">
    <property type="entry name" value="DHHA2"/>
    <property type="match status" value="1"/>
</dbReference>
<name>A0A2V2UZJ8_TRYCR</name>
<dbReference type="OrthoDB" id="374045at2759"/>
<comment type="caution">
    <text evidence="6">The sequence shown here is derived from an EMBL/GenBank/DDBJ whole genome shotgun (WGS) entry which is preliminary data.</text>
</comment>
<dbReference type="VEuPathDB" id="TriTrypDB:TcG_07812"/>
<dbReference type="Pfam" id="PF02833">
    <property type="entry name" value="DHHA2"/>
    <property type="match status" value="1"/>
</dbReference>
<dbReference type="VEuPathDB" id="TriTrypDB:C3747_34g63"/>
<dbReference type="VEuPathDB" id="TriTrypDB:TcYC6_0084610"/>
<dbReference type="InterPro" id="IPR001667">
    <property type="entry name" value="DDH_dom"/>
</dbReference>
<protein>
    <submittedName>
        <fullName evidence="6">Exopolyphosphatase</fullName>
    </submittedName>
</protein>
<dbReference type="SUPFAM" id="SSF64182">
    <property type="entry name" value="DHH phosphoesterases"/>
    <property type="match status" value="1"/>
</dbReference>
<dbReference type="VEuPathDB" id="TriTrypDB:ECC02_006614"/>
<accession>A0A2V2UZJ8</accession>
<sequence length="383" mass="42849">MAAVINDFLRGGAGILAARKPFTLVLGNDGGDMDSIIGSIYLSIYLEKNADLGGGSYIPALNFEKEDLPLRNDVIKLFSKHGIATDNLLSVKGKPGISGFLDLKSSLPNVVLYDHNKLIPEQRSLCERVVGVIDHHFDEKLYLDSSSQFRRIEPTGSACTLVAELFQEAELTVPCPELLLAPIVLDTVNFDPSQKKVTEKDIMLSQWLIKQASDSIDPKKMFLELSTWKNDILALTFPQHFRRDYKDFEFSLGKNGDKHLQIGISSIACRFDEFLGSSGMMQLASNCLDFLLPKKLDAFLLAFAGERGYKNYCRQLAFIARGILLEALKEFAESSPEGICFTIIDRAELKGWRLMCYDLSDPSVSRKRLVPSLMKFFASWPKL</sequence>
<dbReference type="AlphaFoldDB" id="A0A2V2UZJ8"/>
<dbReference type="VEuPathDB" id="TriTrypDB:TCDM_09439"/>
<dbReference type="VEuPathDB" id="TriTrypDB:C4B63_69g19"/>
<dbReference type="VEuPathDB" id="TriTrypDB:TCSYLVIO_003455"/>
<evidence type="ECO:0000256" key="1">
    <source>
        <dbReference type="ARBA" id="ARBA00001936"/>
    </source>
</evidence>
<keyword evidence="2" id="KW-0479">Metal-binding</keyword>
<gene>
    <name evidence="6" type="ORF">C4B63_69g19</name>
</gene>
<evidence type="ECO:0000256" key="3">
    <source>
        <dbReference type="ARBA" id="ARBA00022801"/>
    </source>
</evidence>
<dbReference type="InterPro" id="IPR004097">
    <property type="entry name" value="DHHA2"/>
</dbReference>
<reference evidence="6 7" key="1">
    <citation type="journal article" date="2018" name="Microb. Genom.">
        <title>Expanding an expanded genome: long-read sequencing of Trypanosoma cruzi.</title>
        <authorList>
            <person name="Berna L."/>
            <person name="Rodriguez M."/>
            <person name="Chiribao M.L."/>
            <person name="Parodi-Talice A."/>
            <person name="Pita S."/>
            <person name="Rijo G."/>
            <person name="Alvarez-Valin F."/>
            <person name="Robello C."/>
        </authorList>
    </citation>
    <scope>NUCLEOTIDE SEQUENCE [LARGE SCALE GENOMIC DNA]</scope>
    <source>
        <strain evidence="6 7">Dm28c</strain>
    </source>
</reference>
<dbReference type="VEuPathDB" id="TriTrypDB:TcCLB.504797.10"/>
<dbReference type="Gene3D" id="3.90.1640.10">
    <property type="entry name" value="inorganic pyrophosphatase (n-terminal core)"/>
    <property type="match status" value="1"/>
</dbReference>
<keyword evidence="4" id="KW-0464">Manganese</keyword>
<dbReference type="VEuPathDB" id="TriTrypDB:Tc_MARK_3773"/>
<evidence type="ECO:0000313" key="7">
    <source>
        <dbReference type="Proteomes" id="UP000246121"/>
    </source>
</evidence>
<dbReference type="Gene3D" id="3.10.310.20">
    <property type="entry name" value="DHHA2 domain"/>
    <property type="match status" value="1"/>
</dbReference>
<dbReference type="GO" id="GO:0005737">
    <property type="term" value="C:cytoplasm"/>
    <property type="evidence" value="ECO:0007669"/>
    <property type="project" value="InterPro"/>
</dbReference>
<dbReference type="PANTHER" id="PTHR12112:SF39">
    <property type="entry name" value="EG:152A3.5 PROTEIN (FBGN0003116_PN PROTEIN)"/>
    <property type="match status" value="1"/>
</dbReference>
<dbReference type="InterPro" id="IPR038763">
    <property type="entry name" value="DHH_sf"/>
</dbReference>
<dbReference type="VEuPathDB" id="TriTrypDB:TcCL_NonESM02129"/>
<dbReference type="PANTHER" id="PTHR12112">
    <property type="entry name" value="BNIP - RELATED"/>
    <property type="match status" value="1"/>
</dbReference>
<organism evidence="6 7">
    <name type="scientific">Trypanosoma cruzi</name>
    <dbReference type="NCBI Taxonomy" id="5693"/>
    <lineage>
        <taxon>Eukaryota</taxon>
        <taxon>Discoba</taxon>
        <taxon>Euglenozoa</taxon>
        <taxon>Kinetoplastea</taxon>
        <taxon>Metakinetoplastina</taxon>
        <taxon>Trypanosomatida</taxon>
        <taxon>Trypanosomatidae</taxon>
        <taxon>Trypanosoma</taxon>
        <taxon>Schizotrypanum</taxon>
    </lineage>
</organism>
<evidence type="ECO:0000256" key="2">
    <source>
        <dbReference type="ARBA" id="ARBA00022723"/>
    </source>
</evidence>
<dbReference type="InterPro" id="IPR038222">
    <property type="entry name" value="DHHA2_dom_sf"/>
</dbReference>